<evidence type="ECO:0000313" key="14">
    <source>
        <dbReference type="EMBL" id="KAG6469378.1"/>
    </source>
</evidence>
<evidence type="ECO:0000256" key="7">
    <source>
        <dbReference type="ARBA" id="ARBA00023002"/>
    </source>
</evidence>
<evidence type="ECO:0000256" key="5">
    <source>
        <dbReference type="ARBA" id="ARBA00022723"/>
    </source>
</evidence>
<dbReference type="InterPro" id="IPR036396">
    <property type="entry name" value="Cyt_P450_sf"/>
</dbReference>
<dbReference type="PANTHER" id="PTHR47947:SF62">
    <property type="entry name" value="CYTOCHROME P450, FAMILY 81, SUBFAMILY D, POLYPEPTIDE 5"/>
    <property type="match status" value="1"/>
</dbReference>
<keyword evidence="15" id="KW-1185">Reference proteome</keyword>
<gene>
    <name evidence="14" type="ORF">ZIOFF_074093</name>
</gene>
<evidence type="ECO:0000256" key="6">
    <source>
        <dbReference type="ARBA" id="ARBA00022989"/>
    </source>
</evidence>
<dbReference type="InterPro" id="IPR050651">
    <property type="entry name" value="Plant_Cytochrome_P450_Monoox"/>
</dbReference>
<feature type="binding site" description="axial binding residue" evidence="11">
    <location>
        <position position="448"/>
    </location>
    <ligand>
        <name>heme</name>
        <dbReference type="ChEBI" id="CHEBI:30413"/>
    </ligand>
    <ligandPart>
        <name>Fe</name>
        <dbReference type="ChEBI" id="CHEBI:18248"/>
    </ligandPart>
</feature>
<dbReference type="InterPro" id="IPR001128">
    <property type="entry name" value="Cyt_P450"/>
</dbReference>
<sequence length="650" mass="72292">MALLQFLLPSLFLFLFSILLIYRRQRQNHRRLPPSPPSFPILGHLHLLKPPIHRPLAAISAAHGPVVLLRFGSRPVLLVSSPSAAEECFTVHDVAFANRPRFLAGKILGYDFTAILWAPYGSHWRDLRRVTSVHLLAPGTLRASADLRSGEIRALARNLFLQQGAGSGGAPRRLDLKSTLFDLVCAIIEQLVVPLTGETPEQRLIVREMVTEGIRLSAAAANAGDYMPAFMRVAWRGLEKRLMRLRRRRDEFWGKLIVLHRERRQIQDNGGGGVDGEGRKTMMDVMLSLHNIDPERYTDDIIKGLMMTMFAAGTDTSAVTTEWAMSLMLNHPHVLEKAAAELDTTVGHKRPVSEDDLGNLPYLNCIIHETLRLYPAAPLLVPHETSKDCVVAGFDVSAGTMLLVNVWAIHRDAGLWDEPEKFKPERFMAGEAAEGYKFMPFGMGRRRCPGEGLAMRMVGLMLATFVQCFEWEKVSPEELDMTEGPGLSMPKVTPLEALYKPRQSMVPLLSQLDDDRILGALTCVSNSPLYDINGVLTKIYLQGRGCFCVPFKEKPTANGARTQCLRAPANQCLASEEPLLFPTVGDHRSAPLLLPTCSVSDTGTKHSPRLRRMASRADTENLELATPVQLKGTRTSIKVLSETEKKENIH</sequence>
<dbReference type="Gene3D" id="1.10.630.10">
    <property type="entry name" value="Cytochrome P450"/>
    <property type="match status" value="1"/>
</dbReference>
<evidence type="ECO:0000256" key="1">
    <source>
        <dbReference type="ARBA" id="ARBA00004167"/>
    </source>
</evidence>
<feature type="transmembrane region" description="Helical" evidence="13">
    <location>
        <begin position="6"/>
        <end position="22"/>
    </location>
</feature>
<proteinExistence type="inferred from homology"/>
<comment type="cofactor">
    <cofactor evidence="11">
        <name>heme</name>
        <dbReference type="ChEBI" id="CHEBI:30413"/>
    </cofactor>
</comment>
<dbReference type="EMBL" id="JACMSC010000022">
    <property type="protein sequence ID" value="KAG6469378.1"/>
    <property type="molecule type" value="Genomic_DNA"/>
</dbReference>
<comment type="caution">
    <text evidence="14">The sequence shown here is derived from an EMBL/GenBank/DDBJ whole genome shotgun (WGS) entry which is preliminary data.</text>
</comment>
<name>A0A8J5EMX0_ZINOF</name>
<dbReference type="PROSITE" id="PS00086">
    <property type="entry name" value="CYTOCHROME_P450"/>
    <property type="match status" value="1"/>
</dbReference>
<evidence type="ECO:0000256" key="9">
    <source>
        <dbReference type="ARBA" id="ARBA00023033"/>
    </source>
</evidence>
<dbReference type="GO" id="GO:0016020">
    <property type="term" value="C:membrane"/>
    <property type="evidence" value="ECO:0007669"/>
    <property type="project" value="UniProtKB-SubCell"/>
</dbReference>
<evidence type="ECO:0000256" key="12">
    <source>
        <dbReference type="RuleBase" id="RU000461"/>
    </source>
</evidence>
<dbReference type="Pfam" id="PF00067">
    <property type="entry name" value="p450"/>
    <property type="match status" value="1"/>
</dbReference>
<keyword evidence="5 11" id="KW-0479">Metal-binding</keyword>
<dbReference type="SUPFAM" id="SSF48264">
    <property type="entry name" value="Cytochrome P450"/>
    <property type="match status" value="1"/>
</dbReference>
<dbReference type="InterPro" id="IPR002401">
    <property type="entry name" value="Cyt_P450_E_grp-I"/>
</dbReference>
<evidence type="ECO:0000256" key="11">
    <source>
        <dbReference type="PIRSR" id="PIRSR602401-1"/>
    </source>
</evidence>
<dbReference type="AlphaFoldDB" id="A0A8J5EMX0"/>
<evidence type="ECO:0000256" key="4">
    <source>
        <dbReference type="ARBA" id="ARBA00022692"/>
    </source>
</evidence>
<keyword evidence="3 11" id="KW-0349">Heme</keyword>
<dbReference type="GO" id="GO:0020037">
    <property type="term" value="F:heme binding"/>
    <property type="evidence" value="ECO:0007669"/>
    <property type="project" value="InterPro"/>
</dbReference>
<dbReference type="PRINTS" id="PR00385">
    <property type="entry name" value="P450"/>
</dbReference>
<evidence type="ECO:0000256" key="8">
    <source>
        <dbReference type="ARBA" id="ARBA00023004"/>
    </source>
</evidence>
<comment type="similarity">
    <text evidence="2 12">Belongs to the cytochrome P450 family.</text>
</comment>
<evidence type="ECO:0008006" key="16">
    <source>
        <dbReference type="Google" id="ProtNLM"/>
    </source>
</evidence>
<keyword evidence="7 12" id="KW-0560">Oxidoreductase</keyword>
<accession>A0A8J5EMX0</accession>
<dbReference type="GO" id="GO:0004497">
    <property type="term" value="F:monooxygenase activity"/>
    <property type="evidence" value="ECO:0007669"/>
    <property type="project" value="UniProtKB-KW"/>
</dbReference>
<evidence type="ECO:0000313" key="15">
    <source>
        <dbReference type="Proteomes" id="UP000734854"/>
    </source>
</evidence>
<dbReference type="GO" id="GO:0005506">
    <property type="term" value="F:iron ion binding"/>
    <property type="evidence" value="ECO:0007669"/>
    <property type="project" value="InterPro"/>
</dbReference>
<dbReference type="InterPro" id="IPR017972">
    <property type="entry name" value="Cyt_P450_CS"/>
</dbReference>
<dbReference type="GO" id="GO:0016705">
    <property type="term" value="F:oxidoreductase activity, acting on paired donors, with incorporation or reduction of molecular oxygen"/>
    <property type="evidence" value="ECO:0007669"/>
    <property type="project" value="InterPro"/>
</dbReference>
<dbReference type="FunFam" id="1.10.630.10:FF:000081">
    <property type="entry name" value="Cytochrome P450 CYP81N5"/>
    <property type="match status" value="1"/>
</dbReference>
<evidence type="ECO:0000256" key="3">
    <source>
        <dbReference type="ARBA" id="ARBA00022617"/>
    </source>
</evidence>
<comment type="subcellular location">
    <subcellularLocation>
        <location evidence="1">Membrane</location>
        <topology evidence="1">Single-pass membrane protein</topology>
    </subcellularLocation>
</comment>
<keyword evidence="4 13" id="KW-0812">Transmembrane</keyword>
<evidence type="ECO:0000256" key="10">
    <source>
        <dbReference type="ARBA" id="ARBA00023136"/>
    </source>
</evidence>
<keyword evidence="8 11" id="KW-0408">Iron</keyword>
<keyword evidence="10 13" id="KW-0472">Membrane</keyword>
<reference evidence="14 15" key="1">
    <citation type="submission" date="2020-08" db="EMBL/GenBank/DDBJ databases">
        <title>Plant Genome Project.</title>
        <authorList>
            <person name="Zhang R.-G."/>
        </authorList>
    </citation>
    <scope>NUCLEOTIDE SEQUENCE [LARGE SCALE GENOMIC DNA]</scope>
    <source>
        <tissue evidence="14">Rhizome</tissue>
    </source>
</reference>
<organism evidence="14 15">
    <name type="scientific">Zingiber officinale</name>
    <name type="common">Ginger</name>
    <name type="synonym">Amomum zingiber</name>
    <dbReference type="NCBI Taxonomy" id="94328"/>
    <lineage>
        <taxon>Eukaryota</taxon>
        <taxon>Viridiplantae</taxon>
        <taxon>Streptophyta</taxon>
        <taxon>Embryophyta</taxon>
        <taxon>Tracheophyta</taxon>
        <taxon>Spermatophyta</taxon>
        <taxon>Magnoliopsida</taxon>
        <taxon>Liliopsida</taxon>
        <taxon>Zingiberales</taxon>
        <taxon>Zingiberaceae</taxon>
        <taxon>Zingiber</taxon>
    </lineage>
</organism>
<dbReference type="Proteomes" id="UP000734854">
    <property type="component" value="Unassembled WGS sequence"/>
</dbReference>
<keyword evidence="9 12" id="KW-0503">Monooxygenase</keyword>
<evidence type="ECO:0000256" key="2">
    <source>
        <dbReference type="ARBA" id="ARBA00010617"/>
    </source>
</evidence>
<evidence type="ECO:0000256" key="13">
    <source>
        <dbReference type="SAM" id="Phobius"/>
    </source>
</evidence>
<dbReference type="PANTHER" id="PTHR47947">
    <property type="entry name" value="CYTOCHROME P450 82C3-RELATED"/>
    <property type="match status" value="1"/>
</dbReference>
<keyword evidence="6 13" id="KW-1133">Transmembrane helix</keyword>
<dbReference type="PRINTS" id="PR00463">
    <property type="entry name" value="EP450I"/>
</dbReference>
<protein>
    <recommendedName>
        <fullName evidence="16">Cytochrome P450</fullName>
    </recommendedName>
</protein>